<sequence length="62" mass="7176">MNDVGPLQRRTENFFDNKQKRRWLNHPKTELGGLTPLQFAPSESGHAFVKDALEIINQGYTY</sequence>
<dbReference type="InterPro" id="IPR024467">
    <property type="entry name" value="Xre/MbcA/ParS-like_toxin-bd"/>
</dbReference>
<dbReference type="Pfam" id="PF09722">
    <property type="entry name" value="Xre_MbcA_ParS_C"/>
    <property type="match status" value="1"/>
</dbReference>
<accession>A0A7Y8AWV2</accession>
<proteinExistence type="predicted"/>
<feature type="domain" description="Antitoxin Xre/MbcA/ParS-like toxin-binding" evidence="1">
    <location>
        <begin position="14"/>
        <end position="58"/>
    </location>
</feature>
<name>A0A7Y8AWV2_PSETO</name>
<comment type="caution">
    <text evidence="2">The sequence shown here is derived from an EMBL/GenBank/DDBJ whole genome shotgun (WGS) entry which is preliminary data.</text>
</comment>
<reference evidence="2 3" key="1">
    <citation type="submission" date="2020-04" db="EMBL/GenBank/DDBJ databases">
        <title>Molecular characterization of pseudomonads from Agaricus bisporus reveal novel blotch 2 pathogens in Western Europe.</title>
        <authorList>
            <person name="Taparia T."/>
            <person name="Krijger M."/>
            <person name="Haynes E."/>
            <person name="Elpinstone J.G."/>
            <person name="Noble R."/>
            <person name="Van Der Wolf J."/>
        </authorList>
    </citation>
    <scope>NUCLEOTIDE SEQUENCE [LARGE SCALE GENOMIC DNA]</scope>
    <source>
        <strain evidence="2 3">IPO3746</strain>
    </source>
</reference>
<evidence type="ECO:0000313" key="3">
    <source>
        <dbReference type="Proteomes" id="UP000549134"/>
    </source>
</evidence>
<dbReference type="AlphaFoldDB" id="A0A7Y8AWV2"/>
<evidence type="ECO:0000313" key="2">
    <source>
        <dbReference type="EMBL" id="NWD39775.1"/>
    </source>
</evidence>
<protein>
    <submittedName>
        <fullName evidence="2">DUF2384 domain-containing protein</fullName>
    </submittedName>
</protein>
<gene>
    <name evidence="2" type="ORF">HX787_28340</name>
</gene>
<evidence type="ECO:0000259" key="1">
    <source>
        <dbReference type="Pfam" id="PF09722"/>
    </source>
</evidence>
<dbReference type="EMBL" id="JACAQK010000031">
    <property type="protein sequence ID" value="NWD39775.1"/>
    <property type="molecule type" value="Genomic_DNA"/>
</dbReference>
<organism evidence="2 3">
    <name type="scientific">Pseudomonas tolaasii</name>
    <dbReference type="NCBI Taxonomy" id="29442"/>
    <lineage>
        <taxon>Bacteria</taxon>
        <taxon>Pseudomonadati</taxon>
        <taxon>Pseudomonadota</taxon>
        <taxon>Gammaproteobacteria</taxon>
        <taxon>Pseudomonadales</taxon>
        <taxon>Pseudomonadaceae</taxon>
        <taxon>Pseudomonas</taxon>
    </lineage>
</organism>
<dbReference type="Proteomes" id="UP000549134">
    <property type="component" value="Unassembled WGS sequence"/>
</dbReference>